<keyword evidence="1" id="KW-0472">Membrane</keyword>
<keyword evidence="1" id="KW-1133">Transmembrane helix</keyword>
<protein>
    <submittedName>
        <fullName evidence="2">Uncharacterized protein</fullName>
    </submittedName>
</protein>
<evidence type="ECO:0000256" key="1">
    <source>
        <dbReference type="SAM" id="Phobius"/>
    </source>
</evidence>
<accession>A0ABU1F9Z3</accession>
<comment type="caution">
    <text evidence="2">The sequence shown here is derived from an EMBL/GenBank/DDBJ whole genome shotgun (WGS) entry which is preliminary data.</text>
</comment>
<reference evidence="2 3" key="1">
    <citation type="submission" date="2023-09" db="EMBL/GenBank/DDBJ databases">
        <title>Xinfangfangia sedmenti sp. nov., isolated the sedment.</title>
        <authorList>
            <person name="Xu L."/>
        </authorList>
    </citation>
    <scope>NUCLEOTIDE SEQUENCE [LARGE SCALE GENOMIC DNA]</scope>
    <source>
        <strain evidence="2 3">LG-4</strain>
    </source>
</reference>
<feature type="transmembrane region" description="Helical" evidence="1">
    <location>
        <begin position="41"/>
        <end position="59"/>
    </location>
</feature>
<gene>
    <name evidence="2" type="ORF">RGD00_12340</name>
</gene>
<dbReference type="RefSeq" id="WP_310457636.1">
    <property type="nucleotide sequence ID" value="NZ_JAVKPH010000013.1"/>
</dbReference>
<evidence type="ECO:0000313" key="2">
    <source>
        <dbReference type="EMBL" id="MDR5653398.1"/>
    </source>
</evidence>
<dbReference type="Proteomes" id="UP001247754">
    <property type="component" value="Unassembled WGS sequence"/>
</dbReference>
<sequence>MAGGTEFAVIGLSRMMTARTASGRSAPKMPRLRQHGLDMRFLLFVSATMVGSLLVGSVARGLTASFSTGDPGMLFVVPFLAMVGAGFVIPLAFIAWIVPSALIFSVCMIFLAEPLGAIKAAQWSGTVTALVAALATTYVATDFGRNFDGFGSLMLFVGPAAVVIAPWVAFMAYRPDVR</sequence>
<evidence type="ECO:0000313" key="3">
    <source>
        <dbReference type="Proteomes" id="UP001247754"/>
    </source>
</evidence>
<feature type="transmembrane region" description="Helical" evidence="1">
    <location>
        <begin position="79"/>
        <end position="111"/>
    </location>
</feature>
<proteinExistence type="predicted"/>
<feature type="transmembrane region" description="Helical" evidence="1">
    <location>
        <begin position="123"/>
        <end position="141"/>
    </location>
</feature>
<keyword evidence="1" id="KW-0812">Transmembrane</keyword>
<organism evidence="2 3">
    <name type="scientific">Ruixingdingia sedimenti</name>
    <dbReference type="NCBI Taxonomy" id="3073604"/>
    <lineage>
        <taxon>Bacteria</taxon>
        <taxon>Pseudomonadati</taxon>
        <taxon>Pseudomonadota</taxon>
        <taxon>Alphaproteobacteria</taxon>
        <taxon>Rhodobacterales</taxon>
        <taxon>Paracoccaceae</taxon>
        <taxon>Ruixingdingia</taxon>
    </lineage>
</organism>
<dbReference type="EMBL" id="JAVKPH010000013">
    <property type="protein sequence ID" value="MDR5653398.1"/>
    <property type="molecule type" value="Genomic_DNA"/>
</dbReference>
<feature type="transmembrane region" description="Helical" evidence="1">
    <location>
        <begin position="153"/>
        <end position="173"/>
    </location>
</feature>
<name>A0ABU1F9Z3_9RHOB</name>
<keyword evidence="3" id="KW-1185">Reference proteome</keyword>